<comment type="caution">
    <text evidence="2">The sequence shown here is derived from an EMBL/GenBank/DDBJ whole genome shotgun (WGS) entry which is preliminary data.</text>
</comment>
<dbReference type="Proteomes" id="UP000569914">
    <property type="component" value="Unassembled WGS sequence"/>
</dbReference>
<sequence>MLDYVIEVVATVLVIAALIISCAALSSPRRPPGPRR</sequence>
<feature type="transmembrane region" description="Helical" evidence="1">
    <location>
        <begin position="6"/>
        <end position="26"/>
    </location>
</feature>
<dbReference type="EMBL" id="JACCBU010000001">
    <property type="protein sequence ID" value="NYE72115.1"/>
    <property type="molecule type" value="Genomic_DNA"/>
</dbReference>
<proteinExistence type="predicted"/>
<evidence type="ECO:0000256" key="1">
    <source>
        <dbReference type="SAM" id="Phobius"/>
    </source>
</evidence>
<dbReference type="AlphaFoldDB" id="A0A7Y9I8M8"/>
<keyword evidence="1" id="KW-0812">Transmembrane</keyword>
<name>A0A7Y9I8M8_9ACTN</name>
<accession>A0A7Y9I8M8</accession>
<evidence type="ECO:0000313" key="3">
    <source>
        <dbReference type="Proteomes" id="UP000569914"/>
    </source>
</evidence>
<evidence type="ECO:0000313" key="2">
    <source>
        <dbReference type="EMBL" id="NYE72115.1"/>
    </source>
</evidence>
<reference evidence="2 3" key="1">
    <citation type="submission" date="2020-07" db="EMBL/GenBank/DDBJ databases">
        <title>Sequencing the genomes of 1000 actinobacteria strains.</title>
        <authorList>
            <person name="Klenk H.-P."/>
        </authorList>
    </citation>
    <scope>NUCLEOTIDE SEQUENCE [LARGE SCALE GENOMIC DNA]</scope>
    <source>
        <strain evidence="2 3">DSM 22083</strain>
    </source>
</reference>
<keyword evidence="3" id="KW-1185">Reference proteome</keyword>
<organism evidence="2 3">
    <name type="scientific">Microlunatus parietis</name>
    <dbReference type="NCBI Taxonomy" id="682979"/>
    <lineage>
        <taxon>Bacteria</taxon>
        <taxon>Bacillati</taxon>
        <taxon>Actinomycetota</taxon>
        <taxon>Actinomycetes</taxon>
        <taxon>Propionibacteriales</taxon>
        <taxon>Propionibacteriaceae</taxon>
        <taxon>Microlunatus</taxon>
    </lineage>
</organism>
<protein>
    <submittedName>
        <fullName evidence="2">Uncharacterized protein</fullName>
    </submittedName>
</protein>
<keyword evidence="1" id="KW-1133">Transmembrane helix</keyword>
<gene>
    <name evidence="2" type="ORF">BKA15_003444</name>
</gene>
<keyword evidence="1" id="KW-0472">Membrane</keyword>